<dbReference type="RefSeq" id="WP_069657710.1">
    <property type="nucleotide sequence ID" value="NZ_MIJF01000100.1"/>
</dbReference>
<dbReference type="GO" id="GO:0043590">
    <property type="term" value="C:bacterial nucleoid"/>
    <property type="evidence" value="ECO:0007669"/>
    <property type="project" value="TreeGrafter"/>
</dbReference>
<evidence type="ECO:0000256" key="1">
    <source>
        <dbReference type="ARBA" id="ARBA00003618"/>
    </source>
</evidence>
<feature type="domain" description="RecF/RecN/SMC N-terminal" evidence="11">
    <location>
        <begin position="2"/>
        <end position="515"/>
    </location>
</feature>
<feature type="coiled-coil region" evidence="10">
    <location>
        <begin position="156"/>
        <end position="190"/>
    </location>
</feature>
<dbReference type="GO" id="GO:0006310">
    <property type="term" value="P:DNA recombination"/>
    <property type="evidence" value="ECO:0007669"/>
    <property type="project" value="InterPro"/>
</dbReference>
<dbReference type="SUPFAM" id="SSF52540">
    <property type="entry name" value="P-loop containing nucleoside triphosphate hydrolases"/>
    <property type="match status" value="2"/>
</dbReference>
<keyword evidence="13" id="KW-1185">Reference proteome</keyword>
<keyword evidence="6" id="KW-0067">ATP-binding</keyword>
<comment type="caution">
    <text evidence="12">The sequence shown here is derived from an EMBL/GenBank/DDBJ whole genome shotgun (WGS) entry which is preliminary data.</text>
</comment>
<evidence type="ECO:0000256" key="5">
    <source>
        <dbReference type="ARBA" id="ARBA00022763"/>
    </source>
</evidence>
<dbReference type="CDD" id="cd03241">
    <property type="entry name" value="ABC_RecN"/>
    <property type="match status" value="2"/>
</dbReference>
<dbReference type="InterPro" id="IPR027417">
    <property type="entry name" value="P-loop_NTPase"/>
</dbReference>
<dbReference type="GO" id="GO:0009432">
    <property type="term" value="P:SOS response"/>
    <property type="evidence" value="ECO:0007669"/>
    <property type="project" value="TreeGrafter"/>
</dbReference>
<dbReference type="GO" id="GO:0005524">
    <property type="term" value="F:ATP binding"/>
    <property type="evidence" value="ECO:0007669"/>
    <property type="project" value="UniProtKB-KW"/>
</dbReference>
<dbReference type="Proteomes" id="UP000243739">
    <property type="component" value="Unassembled WGS sequence"/>
</dbReference>
<keyword evidence="5 9" id="KW-0227">DNA damage</keyword>
<accession>A0A1D2YRV2</accession>
<dbReference type="FunFam" id="3.40.50.300:FF:000356">
    <property type="entry name" value="DNA repair protein RecN"/>
    <property type="match status" value="1"/>
</dbReference>
<evidence type="ECO:0000256" key="9">
    <source>
        <dbReference type="PIRNR" id="PIRNR003128"/>
    </source>
</evidence>
<keyword evidence="10" id="KW-0175">Coiled coil</keyword>
<evidence type="ECO:0000256" key="8">
    <source>
        <dbReference type="ARBA" id="ARBA00033408"/>
    </source>
</evidence>
<dbReference type="NCBIfam" id="NF008121">
    <property type="entry name" value="PRK10869.1"/>
    <property type="match status" value="1"/>
</dbReference>
<keyword evidence="4" id="KW-0547">Nucleotide-binding</keyword>
<dbReference type="InterPro" id="IPR003395">
    <property type="entry name" value="RecF/RecN/SMC_N"/>
</dbReference>
<name>A0A1D2YRV2_9BACI</name>
<dbReference type="Pfam" id="PF02463">
    <property type="entry name" value="SMC_N"/>
    <property type="match status" value="1"/>
</dbReference>
<reference evidence="12 13" key="1">
    <citation type="submission" date="2016-09" db="EMBL/GenBank/DDBJ databases">
        <title>Draft genome sequence for the type strain of Vulcanibacillus modesticaldus BR, a strictly anaerobic, moderately thermophilic, and nitrate-reducing bacterium from deep sea-hydrothermal vents of the Mid-Atlantic Ridge.</title>
        <authorList>
            <person name="Abin C.A."/>
            <person name="Hollibaugh J.T."/>
        </authorList>
    </citation>
    <scope>NUCLEOTIDE SEQUENCE [LARGE SCALE GENOMIC DNA]</scope>
    <source>
        <strain evidence="12 13">BR</strain>
    </source>
</reference>
<dbReference type="EMBL" id="MIJF01000100">
    <property type="protein sequence ID" value="OEF95528.1"/>
    <property type="molecule type" value="Genomic_DNA"/>
</dbReference>
<protein>
    <recommendedName>
        <fullName evidence="3 9">DNA repair protein RecN</fullName>
    </recommendedName>
    <alternativeName>
        <fullName evidence="8 9">Recombination protein N</fullName>
    </alternativeName>
</protein>
<dbReference type="GO" id="GO:0006281">
    <property type="term" value="P:DNA repair"/>
    <property type="evidence" value="ECO:0007669"/>
    <property type="project" value="UniProtKB-KW"/>
</dbReference>
<comment type="function">
    <text evidence="1 9">May be involved in recombinational repair of damaged DNA.</text>
</comment>
<evidence type="ECO:0000259" key="11">
    <source>
        <dbReference type="Pfam" id="PF02463"/>
    </source>
</evidence>
<dbReference type="AlphaFoldDB" id="A0A1D2YRV2"/>
<proteinExistence type="inferred from homology"/>
<gene>
    <name evidence="12" type="ORF">BHF71_04880</name>
</gene>
<evidence type="ECO:0000256" key="6">
    <source>
        <dbReference type="ARBA" id="ARBA00022840"/>
    </source>
</evidence>
<dbReference type="Gene3D" id="3.40.50.300">
    <property type="entry name" value="P-loop containing nucleotide triphosphate hydrolases"/>
    <property type="match status" value="2"/>
</dbReference>
<dbReference type="PANTHER" id="PTHR11059:SF0">
    <property type="entry name" value="DNA REPAIR PROTEIN RECN"/>
    <property type="match status" value="1"/>
</dbReference>
<evidence type="ECO:0000256" key="4">
    <source>
        <dbReference type="ARBA" id="ARBA00022741"/>
    </source>
</evidence>
<dbReference type="InterPro" id="IPR004604">
    <property type="entry name" value="DNA_recomb/repair_RecN"/>
</dbReference>
<dbReference type="PANTHER" id="PTHR11059">
    <property type="entry name" value="DNA REPAIR PROTEIN RECN"/>
    <property type="match status" value="1"/>
</dbReference>
<organism evidence="12 13">
    <name type="scientific">Vulcanibacillus modesticaldus</name>
    <dbReference type="NCBI Taxonomy" id="337097"/>
    <lineage>
        <taxon>Bacteria</taxon>
        <taxon>Bacillati</taxon>
        <taxon>Bacillota</taxon>
        <taxon>Bacilli</taxon>
        <taxon>Bacillales</taxon>
        <taxon>Bacillaceae</taxon>
        <taxon>Vulcanibacillus</taxon>
    </lineage>
</organism>
<keyword evidence="7 9" id="KW-0234">DNA repair</keyword>
<comment type="similarity">
    <text evidence="2 9">Belongs to the RecN family.</text>
</comment>
<evidence type="ECO:0000313" key="13">
    <source>
        <dbReference type="Proteomes" id="UP000243739"/>
    </source>
</evidence>
<sequence>MLIELTIRQFTIIKYLKINFKSGLNILTGETGAGKSVIIDAIQLISGSRGSIDFIRRDSEKAEIEALFDLPIDHSVFKIVDSLGIPYSDDGLLILKRELLQSGKSICRINGQLVTLSSLKEVGQYLIQFHSQNQHQHLLMQDKQLALLDAYGDTLLEEVKTDYKQSFAEYIKLKKEYQQLAENEREMTQRIDLLQYQIKEISEAELKPGEDEDLIQQKNKIKYSEKILNSLNNTYQLLSEEKGIVDLLNIALGLLDQVTRYDSDISVIHEQLSSAYYQIEDLTMQISQKVDQLDFDPNQINYVEERLSLIHHLKRKYGDSVDAILEYATKIQNELDLIQNKDQHLQKIQTQLEKVTLQVLNKARKLSGLRTKIAEELSTLIEKELNDLQMKNTVFKVDIRFQEDLKNITPTGLDNVNFLISSNPGEPLKPLNKIASGGELSRIMLAIQTILADKDNVPIMVFDEIDTGVSGQAAQAIAEKLAYVARDKQVFVITHLPQVASMADHHYLIQKKVDGNSTFTEIEYLSEDKSVEEIARMLGGVEVTNLTRKHAKEMIKKTIPFKKNIRSKRN</sequence>
<dbReference type="PIRSF" id="PIRSF003128">
    <property type="entry name" value="RecN"/>
    <property type="match status" value="1"/>
</dbReference>
<evidence type="ECO:0000256" key="10">
    <source>
        <dbReference type="SAM" id="Coils"/>
    </source>
</evidence>
<evidence type="ECO:0000313" key="12">
    <source>
        <dbReference type="EMBL" id="OEF95528.1"/>
    </source>
</evidence>
<dbReference type="OrthoDB" id="9806954at2"/>
<dbReference type="FunFam" id="3.40.50.300:FF:000319">
    <property type="entry name" value="DNA repair protein RecN"/>
    <property type="match status" value="1"/>
</dbReference>
<dbReference type="STRING" id="337097.BHF71_04880"/>
<evidence type="ECO:0000256" key="7">
    <source>
        <dbReference type="ARBA" id="ARBA00023204"/>
    </source>
</evidence>
<evidence type="ECO:0000256" key="3">
    <source>
        <dbReference type="ARBA" id="ARBA00021315"/>
    </source>
</evidence>
<dbReference type="NCBIfam" id="TIGR00634">
    <property type="entry name" value="recN"/>
    <property type="match status" value="1"/>
</dbReference>
<evidence type="ECO:0000256" key="2">
    <source>
        <dbReference type="ARBA" id="ARBA00009441"/>
    </source>
</evidence>